<evidence type="ECO:0000313" key="7">
    <source>
        <dbReference type="Proteomes" id="UP000775500"/>
    </source>
</evidence>
<feature type="domain" description="Impact N-terminal" evidence="2">
    <location>
        <begin position="15"/>
        <end position="117"/>
    </location>
</feature>
<reference evidence="5 7" key="3">
    <citation type="journal article" date="2021" name="Sci. Rep.">
        <title>The distribution of antibiotic resistance genes in chicken gut microbiota commensals.</title>
        <authorList>
            <person name="Juricova H."/>
            <person name="Matiasovicova J."/>
            <person name="Kubasova T."/>
            <person name="Cejkova D."/>
            <person name="Rychlik I."/>
        </authorList>
    </citation>
    <scope>NUCLEOTIDE SEQUENCE [LARGE SCALE GENOMIC DNA]</scope>
    <source>
        <strain evidence="5 7">An423</strain>
    </source>
</reference>
<reference evidence="5" key="2">
    <citation type="submission" date="2020-08" db="EMBL/GenBank/DDBJ databases">
        <authorList>
            <person name="Cejkova D."/>
            <person name="Kubasova T."/>
            <person name="Jahodarova E."/>
            <person name="Rychlik I."/>
        </authorList>
    </citation>
    <scope>NUCLEOTIDE SEQUENCE</scope>
    <source>
        <strain evidence="5">An423</strain>
    </source>
</reference>
<dbReference type="InterPro" id="IPR020568">
    <property type="entry name" value="Ribosomal_Su5_D2-typ_SF"/>
</dbReference>
<proteinExistence type="inferred from homology"/>
<dbReference type="InterPro" id="IPR035647">
    <property type="entry name" value="EFG_III/V"/>
</dbReference>
<evidence type="ECO:0000313" key="6">
    <source>
        <dbReference type="Proteomes" id="UP000521313"/>
    </source>
</evidence>
<evidence type="ECO:0000313" key="5">
    <source>
        <dbReference type="EMBL" id="MBM6831462.1"/>
    </source>
</evidence>
<keyword evidence="7" id="KW-1185">Reference proteome</keyword>
<sequence length="199" mass="22674">MPRIKEDITHTLEIKKSRFITYLHRTESEEDARDFIKFIKKKHPDATHHCTALIIGDLCRSNDDHEPAGTAGRPMLNVLFKQEMDQILAVVVRYFGGIKLGTGGLVKAYSDSVKEALDLATLTTVSLWKEYILTFDYTWIGKIDAALHRMDCQIESKDYDQKVVYHVLSSQSLETSFMELTGGQCTCEFVKEKAHETVL</sequence>
<dbReference type="InterPro" id="IPR001498">
    <property type="entry name" value="Impact_N"/>
</dbReference>
<gene>
    <name evidence="5" type="ORF">H5982_04970</name>
    <name evidence="4" type="ORF">HNQ43_000296</name>
</gene>
<dbReference type="SUPFAM" id="SSF54980">
    <property type="entry name" value="EF-G C-terminal domain-like"/>
    <property type="match status" value="1"/>
</dbReference>
<evidence type="ECO:0000259" key="2">
    <source>
        <dbReference type="Pfam" id="PF01205"/>
    </source>
</evidence>
<comment type="caution">
    <text evidence="4">The sequence shown here is derived from an EMBL/GenBank/DDBJ whole genome shotgun (WGS) entry which is preliminary data.</text>
</comment>
<dbReference type="InterPro" id="IPR036956">
    <property type="entry name" value="Impact_N_sf"/>
</dbReference>
<dbReference type="AlphaFoldDB" id="A0A7W8CZK8"/>
<dbReference type="Pfam" id="PF09186">
    <property type="entry name" value="DUF1949"/>
    <property type="match status" value="1"/>
</dbReference>
<feature type="domain" description="UPF0029" evidence="3">
    <location>
        <begin position="133"/>
        <end position="179"/>
    </location>
</feature>
<dbReference type="InterPro" id="IPR015269">
    <property type="entry name" value="UPF0029_Impact_C"/>
</dbReference>
<dbReference type="Gene3D" id="3.30.230.30">
    <property type="entry name" value="Impact, N-terminal domain"/>
    <property type="match status" value="1"/>
</dbReference>
<dbReference type="InterPro" id="IPR023582">
    <property type="entry name" value="Impact"/>
</dbReference>
<dbReference type="PANTHER" id="PTHR16301:SF20">
    <property type="entry name" value="IMPACT FAMILY MEMBER YIGZ"/>
    <property type="match status" value="1"/>
</dbReference>
<reference evidence="4 6" key="1">
    <citation type="submission" date="2020-08" db="EMBL/GenBank/DDBJ databases">
        <title>Genomic Encyclopedia of Type Strains, Phase IV (KMG-IV): sequencing the most valuable type-strain genomes for metagenomic binning, comparative biology and taxonomic classification.</title>
        <authorList>
            <person name="Goeker M."/>
        </authorList>
    </citation>
    <scope>NUCLEOTIDE SEQUENCE [LARGE SCALE GENOMIC DNA]</scope>
    <source>
        <strain evidence="4 6">DSM 26963</strain>
    </source>
</reference>
<dbReference type="SUPFAM" id="SSF54211">
    <property type="entry name" value="Ribosomal protein S5 domain 2-like"/>
    <property type="match status" value="1"/>
</dbReference>
<dbReference type="PANTHER" id="PTHR16301">
    <property type="entry name" value="IMPACT-RELATED"/>
    <property type="match status" value="1"/>
</dbReference>
<evidence type="ECO:0000313" key="4">
    <source>
        <dbReference type="EMBL" id="MBB5184261.1"/>
    </source>
</evidence>
<dbReference type="Proteomes" id="UP000521313">
    <property type="component" value="Unassembled WGS sequence"/>
</dbReference>
<comment type="similarity">
    <text evidence="1">Belongs to the IMPACT family.</text>
</comment>
<dbReference type="NCBIfam" id="TIGR00257">
    <property type="entry name" value="IMPACT_YIGZ"/>
    <property type="match status" value="1"/>
</dbReference>
<evidence type="ECO:0000259" key="3">
    <source>
        <dbReference type="Pfam" id="PF09186"/>
    </source>
</evidence>
<dbReference type="Pfam" id="PF01205">
    <property type="entry name" value="Impact_N"/>
    <property type="match status" value="1"/>
</dbReference>
<name>A0A7W8CZK8_9FIRM</name>
<dbReference type="EMBL" id="JACHHD010000002">
    <property type="protein sequence ID" value="MBB5184261.1"/>
    <property type="molecule type" value="Genomic_DNA"/>
</dbReference>
<dbReference type="GO" id="GO:0005737">
    <property type="term" value="C:cytoplasm"/>
    <property type="evidence" value="ECO:0007669"/>
    <property type="project" value="TreeGrafter"/>
</dbReference>
<dbReference type="PROSITE" id="PS00910">
    <property type="entry name" value="UPF0029"/>
    <property type="match status" value="1"/>
</dbReference>
<evidence type="ECO:0000256" key="1">
    <source>
        <dbReference type="ARBA" id="ARBA00007665"/>
    </source>
</evidence>
<dbReference type="InterPro" id="IPR015796">
    <property type="entry name" value="Impact_YigZ-like"/>
</dbReference>
<organism evidence="4 6">
    <name type="scientific">Faecalicoccus acidiformans</name>
    <dbReference type="NCBI Taxonomy" id="915173"/>
    <lineage>
        <taxon>Bacteria</taxon>
        <taxon>Bacillati</taxon>
        <taxon>Bacillota</taxon>
        <taxon>Erysipelotrichia</taxon>
        <taxon>Erysipelotrichales</taxon>
        <taxon>Erysipelotrichaceae</taxon>
        <taxon>Faecalicoccus</taxon>
    </lineage>
</organism>
<accession>A0A7W8CZK8</accession>
<protein>
    <submittedName>
        <fullName evidence="4 5">YigZ family protein</fullName>
    </submittedName>
</protein>
<dbReference type="EMBL" id="JACJLU010000004">
    <property type="protein sequence ID" value="MBM6831462.1"/>
    <property type="molecule type" value="Genomic_DNA"/>
</dbReference>
<dbReference type="InterPro" id="IPR020569">
    <property type="entry name" value="UPF0029_Impact_CS"/>
</dbReference>
<dbReference type="GO" id="GO:0006446">
    <property type="term" value="P:regulation of translational initiation"/>
    <property type="evidence" value="ECO:0007669"/>
    <property type="project" value="TreeGrafter"/>
</dbReference>
<dbReference type="RefSeq" id="WP_183374082.1">
    <property type="nucleotide sequence ID" value="NZ_CAWVLV010000019.1"/>
</dbReference>
<dbReference type="Proteomes" id="UP000775500">
    <property type="component" value="Unassembled WGS sequence"/>
</dbReference>